<dbReference type="InterPro" id="IPR004302">
    <property type="entry name" value="Cellulose/chitin-bd_N"/>
</dbReference>
<keyword evidence="5" id="KW-1185">Reference proteome</keyword>
<sequence>MALSRTVKAVSSLFVGGVVAVLLAVAGATPVSAHGYTTSPTSRQLHCAQRTVADCGPIQYEPQSVEGPKGFPQAGPADGQICAGGNGGFAPLDNPRGGNWPKTNVTAGAQFQFGWKFTAPHSTSKFEYFITKDGWNPLDPIGRSDLELTPFLTVPFSGQPPYTYTHGGTLPSGKSGHHVILAVWSVADTGNAFYACSDVNFGGDPGNPGEPGEPGQCDTPAWSPSGTYTGGTVVSHNGSEYRAKWWTQGEEPGTTGDWGVWESLGAC</sequence>
<dbReference type="InterPro" id="IPR014756">
    <property type="entry name" value="Ig_E-set"/>
</dbReference>
<dbReference type="CDD" id="cd12215">
    <property type="entry name" value="ChiC_BD"/>
    <property type="match status" value="1"/>
</dbReference>
<dbReference type="OrthoDB" id="5179374at2"/>
<dbReference type="Pfam" id="PF03067">
    <property type="entry name" value="LPMO_10"/>
    <property type="match status" value="1"/>
</dbReference>
<gene>
    <name evidence="4" type="ORF">LX16_1701</name>
</gene>
<dbReference type="InterPro" id="IPR036573">
    <property type="entry name" value="CBM_sf_5/12"/>
</dbReference>
<dbReference type="Gene3D" id="2.10.10.20">
    <property type="entry name" value="Carbohydrate-binding module superfamily 5/12"/>
    <property type="match status" value="1"/>
</dbReference>
<dbReference type="CDD" id="cd21177">
    <property type="entry name" value="LPMO_AA10"/>
    <property type="match status" value="1"/>
</dbReference>
<feature type="domain" description="Chitin-binding type-3" evidence="3">
    <location>
        <begin position="219"/>
        <end position="264"/>
    </location>
</feature>
<proteinExistence type="predicted"/>
<evidence type="ECO:0000313" key="5">
    <source>
        <dbReference type="Proteomes" id="UP000321617"/>
    </source>
</evidence>
<evidence type="ECO:0000256" key="2">
    <source>
        <dbReference type="ARBA" id="ARBA00022801"/>
    </source>
</evidence>
<dbReference type="GO" id="GO:0030246">
    <property type="term" value="F:carbohydrate binding"/>
    <property type="evidence" value="ECO:0007669"/>
    <property type="project" value="InterPro"/>
</dbReference>
<dbReference type="InterPro" id="IPR003610">
    <property type="entry name" value="CBM5/12"/>
</dbReference>
<dbReference type="Gene3D" id="2.70.50.50">
    <property type="entry name" value="chitin-binding protein cbp21"/>
    <property type="match status" value="1"/>
</dbReference>
<accession>A0A562VDU0</accession>
<dbReference type="AlphaFoldDB" id="A0A562VDU0"/>
<evidence type="ECO:0000256" key="1">
    <source>
        <dbReference type="ARBA" id="ARBA00022729"/>
    </source>
</evidence>
<evidence type="ECO:0000313" key="4">
    <source>
        <dbReference type="EMBL" id="TWJ15981.1"/>
    </source>
</evidence>
<dbReference type="SUPFAM" id="SSF51055">
    <property type="entry name" value="Carbohydrate binding domain"/>
    <property type="match status" value="1"/>
</dbReference>
<reference evidence="4 5" key="1">
    <citation type="journal article" date="2013" name="Stand. Genomic Sci.">
        <title>Genomic Encyclopedia of Type Strains, Phase I: The one thousand microbial genomes (KMG-I) project.</title>
        <authorList>
            <person name="Kyrpides N.C."/>
            <person name="Woyke T."/>
            <person name="Eisen J.A."/>
            <person name="Garrity G."/>
            <person name="Lilburn T.G."/>
            <person name="Beck B.J."/>
            <person name="Whitman W.B."/>
            <person name="Hugenholtz P."/>
            <person name="Klenk H.P."/>
        </authorList>
    </citation>
    <scope>NUCLEOTIDE SEQUENCE [LARGE SCALE GENOMIC DNA]</scope>
    <source>
        <strain evidence="4 5">DSM 45044</strain>
    </source>
</reference>
<organism evidence="4 5">
    <name type="scientific">Stackebrandtia albiflava</name>
    <dbReference type="NCBI Taxonomy" id="406432"/>
    <lineage>
        <taxon>Bacteria</taxon>
        <taxon>Bacillati</taxon>
        <taxon>Actinomycetota</taxon>
        <taxon>Actinomycetes</taxon>
        <taxon>Glycomycetales</taxon>
        <taxon>Glycomycetaceae</taxon>
        <taxon>Stackebrandtia</taxon>
    </lineage>
</organism>
<comment type="caution">
    <text evidence="4">The sequence shown here is derived from an EMBL/GenBank/DDBJ whole genome shotgun (WGS) entry which is preliminary data.</text>
</comment>
<dbReference type="GO" id="GO:0005576">
    <property type="term" value="C:extracellular region"/>
    <property type="evidence" value="ECO:0007669"/>
    <property type="project" value="InterPro"/>
</dbReference>
<dbReference type="SMART" id="SM00495">
    <property type="entry name" value="ChtBD3"/>
    <property type="match status" value="1"/>
</dbReference>
<evidence type="ECO:0000259" key="3">
    <source>
        <dbReference type="SMART" id="SM00495"/>
    </source>
</evidence>
<dbReference type="Proteomes" id="UP000321617">
    <property type="component" value="Unassembled WGS sequence"/>
</dbReference>
<dbReference type="GO" id="GO:0005975">
    <property type="term" value="P:carbohydrate metabolic process"/>
    <property type="evidence" value="ECO:0007669"/>
    <property type="project" value="InterPro"/>
</dbReference>
<name>A0A562VDU0_9ACTN</name>
<protein>
    <submittedName>
        <fullName evidence="4">Chitin-binding protein</fullName>
    </submittedName>
</protein>
<keyword evidence="2" id="KW-0378">Hydrolase</keyword>
<dbReference type="EMBL" id="VLLL01000005">
    <property type="protein sequence ID" value="TWJ15981.1"/>
    <property type="molecule type" value="Genomic_DNA"/>
</dbReference>
<keyword evidence="1" id="KW-0732">Signal</keyword>
<dbReference type="Pfam" id="PF02839">
    <property type="entry name" value="CBM_5_12"/>
    <property type="match status" value="1"/>
</dbReference>
<dbReference type="PANTHER" id="PTHR34823:SF1">
    <property type="entry name" value="CHITIN-BINDING TYPE-4 DOMAIN-CONTAINING PROTEIN"/>
    <property type="match status" value="1"/>
</dbReference>
<dbReference type="GO" id="GO:0004553">
    <property type="term" value="F:hydrolase activity, hydrolyzing O-glycosyl compounds"/>
    <property type="evidence" value="ECO:0007669"/>
    <property type="project" value="InterPro"/>
</dbReference>
<dbReference type="PANTHER" id="PTHR34823">
    <property type="entry name" value="GLCNAC-BINDING PROTEIN A"/>
    <property type="match status" value="1"/>
</dbReference>
<dbReference type="InterPro" id="IPR051024">
    <property type="entry name" value="GlcNAc_Chitin_IntDeg"/>
</dbReference>
<dbReference type="SUPFAM" id="SSF81296">
    <property type="entry name" value="E set domains"/>
    <property type="match status" value="1"/>
</dbReference>